<dbReference type="EMBL" id="MPJW01000033">
    <property type="protein sequence ID" value="OLU42917.1"/>
    <property type="molecule type" value="Genomic_DNA"/>
</dbReference>
<evidence type="ECO:0000256" key="8">
    <source>
        <dbReference type="ARBA" id="ARBA00022989"/>
    </source>
</evidence>
<evidence type="ECO:0000256" key="4">
    <source>
        <dbReference type="ARBA" id="ARBA00022670"/>
    </source>
</evidence>
<evidence type="ECO:0000256" key="2">
    <source>
        <dbReference type="ARBA" id="ARBA00004141"/>
    </source>
</evidence>
<proteinExistence type="inferred from homology"/>
<keyword evidence="14" id="KW-1185">Reference proteome</keyword>
<dbReference type="Gene3D" id="2.30.42.10">
    <property type="match status" value="1"/>
</dbReference>
<evidence type="ECO:0000313" key="14">
    <source>
        <dbReference type="Proteomes" id="UP000186341"/>
    </source>
</evidence>
<feature type="transmembrane region" description="Helical" evidence="11">
    <location>
        <begin position="6"/>
        <end position="28"/>
    </location>
</feature>
<evidence type="ECO:0000313" key="13">
    <source>
        <dbReference type="EMBL" id="OLU42917.1"/>
    </source>
</evidence>
<feature type="transmembrane region" description="Helical" evidence="11">
    <location>
        <begin position="105"/>
        <end position="129"/>
    </location>
</feature>
<dbReference type="Proteomes" id="UP000186341">
    <property type="component" value="Unassembled WGS sequence"/>
</dbReference>
<feature type="domain" description="Peptidase M50" evidence="12">
    <location>
        <begin position="9"/>
        <end position="345"/>
    </location>
</feature>
<evidence type="ECO:0000256" key="5">
    <source>
        <dbReference type="ARBA" id="ARBA00022692"/>
    </source>
</evidence>
<dbReference type="InterPro" id="IPR036034">
    <property type="entry name" value="PDZ_sf"/>
</dbReference>
<evidence type="ECO:0000256" key="10">
    <source>
        <dbReference type="ARBA" id="ARBA00023136"/>
    </source>
</evidence>
<dbReference type="PANTHER" id="PTHR42837">
    <property type="entry name" value="REGULATOR OF SIGMA-E PROTEASE RSEP"/>
    <property type="match status" value="1"/>
</dbReference>
<evidence type="ECO:0000256" key="7">
    <source>
        <dbReference type="ARBA" id="ARBA00022833"/>
    </source>
</evidence>
<comment type="caution">
    <text evidence="13">The sequence shown here is derived from an EMBL/GenBank/DDBJ whole genome shotgun (WGS) entry which is preliminary data.</text>
</comment>
<keyword evidence="5 11" id="KW-0812">Transmembrane</keyword>
<evidence type="ECO:0000256" key="3">
    <source>
        <dbReference type="ARBA" id="ARBA00007931"/>
    </source>
</evidence>
<dbReference type="Pfam" id="PF02163">
    <property type="entry name" value="Peptidase_M50"/>
    <property type="match status" value="1"/>
</dbReference>
<dbReference type="CDD" id="cd23081">
    <property type="entry name" value="cpPDZ_EcRseP-like"/>
    <property type="match status" value="1"/>
</dbReference>
<dbReference type="AlphaFoldDB" id="A0A1U7NJ00"/>
<gene>
    <name evidence="13" type="ORF">BO222_00945</name>
</gene>
<evidence type="ECO:0000256" key="11">
    <source>
        <dbReference type="SAM" id="Phobius"/>
    </source>
</evidence>
<keyword evidence="4 13" id="KW-0645">Protease</keyword>
<feature type="transmembrane region" description="Helical" evidence="11">
    <location>
        <begin position="331"/>
        <end position="352"/>
    </location>
</feature>
<keyword evidence="7" id="KW-0862">Zinc</keyword>
<dbReference type="GO" id="GO:0006508">
    <property type="term" value="P:proteolysis"/>
    <property type="evidence" value="ECO:0007669"/>
    <property type="project" value="UniProtKB-KW"/>
</dbReference>
<dbReference type="InterPro" id="IPR004387">
    <property type="entry name" value="Pept_M50_Zn"/>
</dbReference>
<accession>A0A1U7NJ00</accession>
<dbReference type="GO" id="GO:0004222">
    <property type="term" value="F:metalloendopeptidase activity"/>
    <property type="evidence" value="ECO:0007669"/>
    <property type="project" value="InterPro"/>
</dbReference>
<evidence type="ECO:0000256" key="1">
    <source>
        <dbReference type="ARBA" id="ARBA00001947"/>
    </source>
</evidence>
<dbReference type="OrthoDB" id="9782003at2"/>
<comment type="cofactor">
    <cofactor evidence="1">
        <name>Zn(2+)</name>
        <dbReference type="ChEBI" id="CHEBI:29105"/>
    </cofactor>
</comment>
<dbReference type="SUPFAM" id="SSF50156">
    <property type="entry name" value="PDZ domain-like"/>
    <property type="match status" value="1"/>
</dbReference>
<dbReference type="InterPro" id="IPR008915">
    <property type="entry name" value="Peptidase_M50"/>
</dbReference>
<dbReference type="CDD" id="cd06163">
    <property type="entry name" value="S2P-M50_PDZ_RseP-like"/>
    <property type="match status" value="1"/>
</dbReference>
<dbReference type="GO" id="GO:0016020">
    <property type="term" value="C:membrane"/>
    <property type="evidence" value="ECO:0007669"/>
    <property type="project" value="UniProtKB-SubCell"/>
</dbReference>
<organism evidence="13 14">
    <name type="scientific">Ileibacterium valens</name>
    <dbReference type="NCBI Taxonomy" id="1862668"/>
    <lineage>
        <taxon>Bacteria</taxon>
        <taxon>Bacillati</taxon>
        <taxon>Bacillota</taxon>
        <taxon>Erysipelotrichia</taxon>
        <taxon>Erysipelotrichales</taxon>
        <taxon>Erysipelotrichaceae</taxon>
        <taxon>Ileibacterium</taxon>
    </lineage>
</organism>
<comment type="similarity">
    <text evidence="3">Belongs to the peptidase M50B family.</text>
</comment>
<feature type="transmembrane region" description="Helical" evidence="11">
    <location>
        <begin position="284"/>
        <end position="304"/>
    </location>
</feature>
<keyword evidence="6" id="KW-0378">Hydrolase</keyword>
<evidence type="ECO:0000259" key="12">
    <source>
        <dbReference type="Pfam" id="PF02163"/>
    </source>
</evidence>
<protein>
    <submittedName>
        <fullName evidence="13">RIP metalloprotease RseP</fullName>
    </submittedName>
</protein>
<sequence>MNVIITILAFLLMLNVIVIIHEAGHFFAARSFGVHCHEFSIGMGPAIYQKQGKNTLFSIRALPIGGYVMMAGEEDGSQSEDSEDDWLAKVPESERLNFKPKWQQVIIMAAGVFMNFVLAFLIFIGLMAARGYVVEPAIPVIDSLTEGYPAKEAGLMPGDQIVKIVAEDGTVCIPETTDELSEFLAFNPGESTFTIERDGENFDVKMTPHKDDETQMVLLGFTSTSPVRQISFLEAIPEGIKYGLDAGGMVFRTFGQLFQGKGFESLSGPVGIYKMTDTVVSQGLLPYISLFAILSLNIGIFNLLPIPALDGGRILIIALESIFRRKIPTKIVEGVIIASFVLIFGLMIFSTYNDIVRLFF</sequence>
<keyword evidence="8 11" id="KW-1133">Transmembrane helix</keyword>
<name>A0A1U7NJ00_9FIRM</name>
<evidence type="ECO:0000256" key="9">
    <source>
        <dbReference type="ARBA" id="ARBA00023049"/>
    </source>
</evidence>
<comment type="subcellular location">
    <subcellularLocation>
        <location evidence="2">Membrane</location>
        <topology evidence="2">Multi-pass membrane protein</topology>
    </subcellularLocation>
</comment>
<evidence type="ECO:0000256" key="6">
    <source>
        <dbReference type="ARBA" id="ARBA00022801"/>
    </source>
</evidence>
<dbReference type="PANTHER" id="PTHR42837:SF2">
    <property type="entry name" value="MEMBRANE METALLOPROTEASE ARASP2, CHLOROPLASTIC-RELATED"/>
    <property type="match status" value="1"/>
</dbReference>
<keyword evidence="10 11" id="KW-0472">Membrane</keyword>
<reference evidence="13 14" key="1">
    <citation type="submission" date="2016-11" db="EMBL/GenBank/DDBJ databases">
        <title>Description of two novel members of the family Erysipelotrichaceae: Ileibacterium lipovorans gen. nov., sp. nov. and Dubosiella newyorkensis, gen. nov., sp. nov.</title>
        <authorList>
            <person name="Cox L.M."/>
            <person name="Sohn J."/>
            <person name="Tyrrell K.L."/>
            <person name="Citron D.M."/>
            <person name="Lawson P.A."/>
            <person name="Patel N.B."/>
            <person name="Iizumi T."/>
            <person name="Perez-Perez G.I."/>
            <person name="Goldstein E.J."/>
            <person name="Blaser M.J."/>
        </authorList>
    </citation>
    <scope>NUCLEOTIDE SEQUENCE [LARGE SCALE GENOMIC DNA]</scope>
    <source>
        <strain evidence="13 14">NYU-BL-A3</strain>
    </source>
</reference>
<keyword evidence="9 13" id="KW-0482">Metalloprotease</keyword>